<gene>
    <name evidence="4" type="ORF">AB2L27_19750</name>
</gene>
<comment type="caution">
    <text evidence="4">The sequence shown here is derived from an EMBL/GenBank/DDBJ whole genome shotgun (WGS) entry which is preliminary data.</text>
</comment>
<accession>A0ABV4H5Y6</accession>
<dbReference type="PANTHER" id="PTHR43140:SF1">
    <property type="entry name" value="TYPE I RESTRICTION ENZYME ECOKI SPECIFICITY SUBUNIT"/>
    <property type="match status" value="1"/>
</dbReference>
<dbReference type="Gene3D" id="3.90.220.20">
    <property type="entry name" value="DNA methylase specificity domains"/>
    <property type="match status" value="2"/>
</dbReference>
<keyword evidence="5" id="KW-1185">Reference proteome</keyword>
<sequence>MADLLLPLSNRKKVQQGKSPQCHKEPAAPGAWGVLKTTAIQAGAFDSRHNKALPTSMTPDPALEVEAGDLVMTCAGPRARCGVPSLVREVAPHILLSGKMYRFRANPDVISAKLLELLLLSPVIQDRIDGLKTGISESGLNLTQDRFLSMPIDIPALGDQRRLTEFIEAQLSHLEAAGAYLSSALTSNRQLSRVRAVNLLATDESVPLSSYVQRIEAGKSFGNSTRRADPDEWGIIKVSAMTWGTFDGNENKYVDAERVDRRYEIQDGDLLVSRANTSDYVGASVLVQAPRPRLLLSDKSLRLKLNSGVCAGWLQGVLSMPEVRRQISAFATGTKDSMRNISQNRLLSIEVPFVASGSDQRALYAQLTRIRQDEQETQSSLDVASRRATSLRYQIATSLLQPRTGTK</sequence>
<organism evidence="4 5">
    <name type="scientific">Kineococcus halophytocola</name>
    <dbReference type="NCBI Taxonomy" id="3234027"/>
    <lineage>
        <taxon>Bacteria</taxon>
        <taxon>Bacillati</taxon>
        <taxon>Actinomycetota</taxon>
        <taxon>Actinomycetes</taxon>
        <taxon>Kineosporiales</taxon>
        <taxon>Kineosporiaceae</taxon>
        <taxon>Kineococcus</taxon>
    </lineage>
</organism>
<evidence type="ECO:0000313" key="4">
    <source>
        <dbReference type="EMBL" id="MEZ0166994.1"/>
    </source>
</evidence>
<dbReference type="InterPro" id="IPR051212">
    <property type="entry name" value="Type-I_RE_S_subunit"/>
</dbReference>
<evidence type="ECO:0000313" key="5">
    <source>
        <dbReference type="Proteomes" id="UP001565927"/>
    </source>
</evidence>
<dbReference type="EMBL" id="JBGFTU010000038">
    <property type="protein sequence ID" value="MEZ0166994.1"/>
    <property type="molecule type" value="Genomic_DNA"/>
</dbReference>
<keyword evidence="1" id="KW-0680">Restriction system</keyword>
<reference evidence="4 5" key="1">
    <citation type="submission" date="2024-07" db="EMBL/GenBank/DDBJ databases">
        <authorList>
            <person name="Thanompreechachai J."/>
            <person name="Duangmal K."/>
        </authorList>
    </citation>
    <scope>NUCLEOTIDE SEQUENCE [LARGE SCALE GENOMIC DNA]</scope>
    <source>
        <strain evidence="4 5">LSe6-4</strain>
    </source>
</reference>
<evidence type="ECO:0000256" key="1">
    <source>
        <dbReference type="ARBA" id="ARBA00022747"/>
    </source>
</evidence>
<name>A0ABV4H5Y6_9ACTN</name>
<evidence type="ECO:0000256" key="3">
    <source>
        <dbReference type="SAM" id="MobiDB-lite"/>
    </source>
</evidence>
<proteinExistence type="predicted"/>
<evidence type="ECO:0008006" key="6">
    <source>
        <dbReference type="Google" id="ProtNLM"/>
    </source>
</evidence>
<dbReference type="SUPFAM" id="SSF116734">
    <property type="entry name" value="DNA methylase specificity domain"/>
    <property type="match status" value="2"/>
</dbReference>
<dbReference type="Proteomes" id="UP001565927">
    <property type="component" value="Unassembled WGS sequence"/>
</dbReference>
<protein>
    <recommendedName>
        <fullName evidence="6">Type I restriction modification DNA specificity domain-containing protein</fullName>
    </recommendedName>
</protein>
<evidence type="ECO:0000256" key="2">
    <source>
        <dbReference type="ARBA" id="ARBA00023125"/>
    </source>
</evidence>
<dbReference type="RefSeq" id="WP_370443201.1">
    <property type="nucleotide sequence ID" value="NZ_JBGFTU010000038.1"/>
</dbReference>
<feature type="region of interest" description="Disordered" evidence="3">
    <location>
        <begin position="9"/>
        <end position="28"/>
    </location>
</feature>
<keyword evidence="2" id="KW-0238">DNA-binding</keyword>
<dbReference type="InterPro" id="IPR044946">
    <property type="entry name" value="Restrct_endonuc_typeI_TRD_sf"/>
</dbReference>
<dbReference type="PANTHER" id="PTHR43140">
    <property type="entry name" value="TYPE-1 RESTRICTION ENZYME ECOKI SPECIFICITY PROTEIN"/>
    <property type="match status" value="1"/>
</dbReference>